<keyword evidence="3 8" id="KW-0812">Transmembrane</keyword>
<dbReference type="GO" id="GO:0016020">
    <property type="term" value="C:membrane"/>
    <property type="evidence" value="ECO:0007669"/>
    <property type="project" value="UniProtKB-SubCell"/>
</dbReference>
<evidence type="ECO:0000256" key="6">
    <source>
        <dbReference type="ARBA" id="ARBA00023136"/>
    </source>
</evidence>
<feature type="transmembrane region" description="Helical" evidence="8">
    <location>
        <begin position="33"/>
        <end position="54"/>
    </location>
</feature>
<keyword evidence="5 8" id="KW-1133">Transmembrane helix</keyword>
<evidence type="ECO:0000256" key="8">
    <source>
        <dbReference type="SAM" id="Phobius"/>
    </source>
</evidence>
<dbReference type="GO" id="GO:0016872">
    <property type="term" value="F:intramolecular lyase activity"/>
    <property type="evidence" value="ECO:0007669"/>
    <property type="project" value="InterPro"/>
</dbReference>
<organism evidence="10">
    <name type="scientific">freshwater metagenome</name>
    <dbReference type="NCBI Taxonomy" id="449393"/>
    <lineage>
        <taxon>unclassified sequences</taxon>
        <taxon>metagenomes</taxon>
        <taxon>ecological metagenomes</taxon>
    </lineage>
</organism>
<gene>
    <name evidence="10" type="ORF">UFOPK1843_00523</name>
</gene>
<keyword evidence="4" id="KW-0125">Carotenoid biosynthesis</keyword>
<protein>
    <submittedName>
        <fullName evidence="10">Unannotated protein</fullName>
    </submittedName>
</protein>
<accession>A0A6J6H2U0</accession>
<keyword evidence="6 8" id="KW-0472">Membrane</keyword>
<evidence type="ECO:0000256" key="7">
    <source>
        <dbReference type="ARBA" id="ARBA00023235"/>
    </source>
</evidence>
<comment type="pathway">
    <text evidence="2">Carotenoid biosynthesis.</text>
</comment>
<feature type="domain" description="Lycopene cyclase" evidence="9">
    <location>
        <begin position="9"/>
        <end position="88"/>
    </location>
</feature>
<keyword evidence="7" id="KW-0413">Isomerase</keyword>
<reference evidence="10" key="1">
    <citation type="submission" date="2020-05" db="EMBL/GenBank/DDBJ databases">
        <authorList>
            <person name="Chiriac C."/>
            <person name="Salcher M."/>
            <person name="Ghai R."/>
            <person name="Kavagutti S V."/>
        </authorList>
    </citation>
    <scope>NUCLEOTIDE SEQUENCE</scope>
</reference>
<evidence type="ECO:0000259" key="9">
    <source>
        <dbReference type="Pfam" id="PF18916"/>
    </source>
</evidence>
<dbReference type="Pfam" id="PF18916">
    <property type="entry name" value="Lycopene_cyc"/>
    <property type="match status" value="1"/>
</dbReference>
<dbReference type="GO" id="GO:0016120">
    <property type="term" value="P:carotene biosynthetic process"/>
    <property type="evidence" value="ECO:0007669"/>
    <property type="project" value="UniProtKB-ARBA"/>
</dbReference>
<dbReference type="NCBIfam" id="TIGR03462">
    <property type="entry name" value="CarR_dom_SF"/>
    <property type="match status" value="1"/>
</dbReference>
<evidence type="ECO:0000256" key="4">
    <source>
        <dbReference type="ARBA" id="ARBA00022746"/>
    </source>
</evidence>
<comment type="subcellular location">
    <subcellularLocation>
        <location evidence="1">Membrane</location>
        <topology evidence="1">Multi-pass membrane protein</topology>
    </subcellularLocation>
</comment>
<feature type="transmembrane region" description="Helical" evidence="8">
    <location>
        <begin position="6"/>
        <end position="21"/>
    </location>
</feature>
<name>A0A6J6H2U0_9ZZZZ</name>
<dbReference type="GO" id="GO:0045436">
    <property type="term" value="F:lycopene beta cyclase activity"/>
    <property type="evidence" value="ECO:0007669"/>
    <property type="project" value="UniProtKB-ARBA"/>
</dbReference>
<dbReference type="EMBL" id="CAEZUR010000032">
    <property type="protein sequence ID" value="CAB4606139.1"/>
    <property type="molecule type" value="Genomic_DNA"/>
</dbReference>
<proteinExistence type="predicted"/>
<evidence type="ECO:0000256" key="3">
    <source>
        <dbReference type="ARBA" id="ARBA00022692"/>
    </source>
</evidence>
<evidence type="ECO:0000256" key="5">
    <source>
        <dbReference type="ARBA" id="ARBA00022989"/>
    </source>
</evidence>
<evidence type="ECO:0000313" key="10">
    <source>
        <dbReference type="EMBL" id="CAB4606139.1"/>
    </source>
</evidence>
<dbReference type="AlphaFoldDB" id="A0A6J6H2U0"/>
<evidence type="ECO:0000256" key="2">
    <source>
        <dbReference type="ARBA" id="ARBA00004829"/>
    </source>
</evidence>
<sequence length="93" mass="10275">MTYGEMNLIFLVLAGLAAWILQSRYQCFTNTFLLLPMLVLTAAFDNLIIVMGIVQYDTAKLIGLYVGTVPIEDFAYTVVAVLLVPAIWKAASK</sequence>
<evidence type="ECO:0000256" key="1">
    <source>
        <dbReference type="ARBA" id="ARBA00004141"/>
    </source>
</evidence>
<dbReference type="GO" id="GO:0016117">
    <property type="term" value="P:carotenoid biosynthetic process"/>
    <property type="evidence" value="ECO:0007669"/>
    <property type="project" value="UniProtKB-KW"/>
</dbReference>
<dbReference type="InterPro" id="IPR017825">
    <property type="entry name" value="Lycopene_cyclase_dom"/>
</dbReference>